<evidence type="ECO:0000313" key="2">
    <source>
        <dbReference type="Proteomes" id="UP000694563"/>
    </source>
</evidence>
<evidence type="ECO:0000313" key="1">
    <source>
        <dbReference type="Ensembl" id="ENSCUSP00005018362.1"/>
    </source>
</evidence>
<dbReference type="Proteomes" id="UP000694563">
    <property type="component" value="Chromosome 28"/>
</dbReference>
<sequence>AEPSSCLFKYKSWCWTLSAVPLDCEIHLPVHNKITSACPGQRGENSSLNFLYSEFPGEPLRLCSSSGSNLQGGSRSPFWGGFLAVLASPAGGSHVPGWCGRCVWALSPCLWLALGILWE</sequence>
<name>A0A8C3URC7_CATUS</name>
<accession>A0A8C3URC7</accession>
<reference evidence="1" key="2">
    <citation type="submission" date="2025-08" db="UniProtKB">
        <authorList>
            <consortium name="Ensembl"/>
        </authorList>
    </citation>
    <scope>IDENTIFICATION</scope>
</reference>
<organism evidence="1 2">
    <name type="scientific">Catharus ustulatus</name>
    <name type="common">Russet-backed thrush</name>
    <name type="synonym">Hylocichla ustulatus</name>
    <dbReference type="NCBI Taxonomy" id="91951"/>
    <lineage>
        <taxon>Eukaryota</taxon>
        <taxon>Metazoa</taxon>
        <taxon>Chordata</taxon>
        <taxon>Craniata</taxon>
        <taxon>Vertebrata</taxon>
        <taxon>Euteleostomi</taxon>
        <taxon>Archelosauria</taxon>
        <taxon>Archosauria</taxon>
        <taxon>Dinosauria</taxon>
        <taxon>Saurischia</taxon>
        <taxon>Theropoda</taxon>
        <taxon>Coelurosauria</taxon>
        <taxon>Aves</taxon>
        <taxon>Neognathae</taxon>
        <taxon>Neoaves</taxon>
        <taxon>Telluraves</taxon>
        <taxon>Australaves</taxon>
        <taxon>Passeriformes</taxon>
        <taxon>Turdidae</taxon>
        <taxon>Catharus</taxon>
    </lineage>
</organism>
<reference evidence="1" key="3">
    <citation type="submission" date="2025-09" db="UniProtKB">
        <authorList>
            <consortium name="Ensembl"/>
        </authorList>
    </citation>
    <scope>IDENTIFICATION</scope>
</reference>
<proteinExistence type="predicted"/>
<dbReference type="AlphaFoldDB" id="A0A8C3URC7"/>
<protein>
    <submittedName>
        <fullName evidence="1">Uncharacterized protein</fullName>
    </submittedName>
</protein>
<reference evidence="1" key="1">
    <citation type="submission" date="2020-10" db="EMBL/GenBank/DDBJ databases">
        <title>Catharus ustulatus (Swainson's thrush) genome, bCatUst1, primary haplotype v2.</title>
        <authorList>
            <person name="Delmore K."/>
            <person name="Vafadar M."/>
            <person name="Formenti G."/>
            <person name="Chow W."/>
            <person name="Pelan S."/>
            <person name="Howe K."/>
            <person name="Rhie A."/>
            <person name="Mountcastle J."/>
            <person name="Haase B."/>
            <person name="Fedrigo O."/>
            <person name="Jarvis E.D."/>
        </authorList>
    </citation>
    <scope>NUCLEOTIDE SEQUENCE [LARGE SCALE GENOMIC DNA]</scope>
</reference>
<dbReference type="Ensembl" id="ENSCUST00005019044.1">
    <property type="protein sequence ID" value="ENSCUSP00005018362.1"/>
    <property type="gene ID" value="ENSCUSG00005011767.1"/>
</dbReference>
<keyword evidence="2" id="KW-1185">Reference proteome</keyword>